<gene>
    <name evidence="2" type="ORF">DSM3645_00405</name>
</gene>
<name>A3ZMF6_9BACT</name>
<protein>
    <recommendedName>
        <fullName evidence="4">Lipoprotein</fullName>
    </recommendedName>
</protein>
<evidence type="ECO:0000313" key="3">
    <source>
        <dbReference type="Proteomes" id="UP000004358"/>
    </source>
</evidence>
<dbReference type="STRING" id="314230.DSM3645_00405"/>
<dbReference type="PROSITE" id="PS51257">
    <property type="entry name" value="PROKAR_LIPOPROTEIN"/>
    <property type="match status" value="1"/>
</dbReference>
<keyword evidence="1" id="KW-0732">Signal</keyword>
<dbReference type="EMBL" id="AANZ01000002">
    <property type="protein sequence ID" value="EAQ82129.1"/>
    <property type="molecule type" value="Genomic_DNA"/>
</dbReference>
<accession>A3ZMF6</accession>
<dbReference type="HOGENOM" id="CLU_1892122_0_0_0"/>
<dbReference type="RefSeq" id="WP_002649971.1">
    <property type="nucleotide sequence ID" value="NZ_AANZ01000002.1"/>
</dbReference>
<comment type="caution">
    <text evidence="2">The sequence shown here is derived from an EMBL/GenBank/DDBJ whole genome shotgun (WGS) entry which is preliminary data.</text>
</comment>
<evidence type="ECO:0000313" key="2">
    <source>
        <dbReference type="EMBL" id="EAQ82129.1"/>
    </source>
</evidence>
<sequence length="134" mass="14464">MTNRPFAIFALLLTAAVSCVGCNTGPPALTAEQKAKNIDRFGDEVRTQIFAAIQLTRRTNGSSLHHADTLLENLSGRSPSSVTGYEQQYDQLEAAIAKAAKSVTTEELDELAVQVEQLPGSVTYKEVRGGREPD</sequence>
<reference evidence="2 3" key="1">
    <citation type="submission" date="2006-02" db="EMBL/GenBank/DDBJ databases">
        <authorList>
            <person name="Amann R."/>
            <person name="Ferriera S."/>
            <person name="Johnson J."/>
            <person name="Kravitz S."/>
            <person name="Halpern A."/>
            <person name="Remington K."/>
            <person name="Beeson K."/>
            <person name="Tran B."/>
            <person name="Rogers Y.-H."/>
            <person name="Friedman R."/>
            <person name="Venter J.C."/>
        </authorList>
    </citation>
    <scope>NUCLEOTIDE SEQUENCE [LARGE SCALE GENOMIC DNA]</scope>
    <source>
        <strain evidence="2 3">DSM 3645</strain>
    </source>
</reference>
<proteinExistence type="predicted"/>
<feature type="chain" id="PRO_5002663518" description="Lipoprotein" evidence="1">
    <location>
        <begin position="22"/>
        <end position="134"/>
    </location>
</feature>
<evidence type="ECO:0000256" key="1">
    <source>
        <dbReference type="SAM" id="SignalP"/>
    </source>
</evidence>
<evidence type="ECO:0008006" key="4">
    <source>
        <dbReference type="Google" id="ProtNLM"/>
    </source>
</evidence>
<organism evidence="2 3">
    <name type="scientific">Blastopirellula marina DSM 3645</name>
    <dbReference type="NCBI Taxonomy" id="314230"/>
    <lineage>
        <taxon>Bacteria</taxon>
        <taxon>Pseudomonadati</taxon>
        <taxon>Planctomycetota</taxon>
        <taxon>Planctomycetia</taxon>
        <taxon>Pirellulales</taxon>
        <taxon>Pirellulaceae</taxon>
        <taxon>Blastopirellula</taxon>
    </lineage>
</organism>
<dbReference type="Proteomes" id="UP000004358">
    <property type="component" value="Unassembled WGS sequence"/>
</dbReference>
<feature type="signal peptide" evidence="1">
    <location>
        <begin position="1"/>
        <end position="21"/>
    </location>
</feature>
<dbReference type="AlphaFoldDB" id="A3ZMF6"/>